<feature type="compositionally biased region" description="Polar residues" evidence="3">
    <location>
        <begin position="1149"/>
        <end position="1163"/>
    </location>
</feature>
<feature type="compositionally biased region" description="Polar residues" evidence="3">
    <location>
        <begin position="978"/>
        <end position="989"/>
    </location>
</feature>
<feature type="domain" description="Ig-like" evidence="5">
    <location>
        <begin position="325"/>
        <end position="406"/>
    </location>
</feature>
<dbReference type="PANTHER" id="PTHR44170:SF59">
    <property type="entry name" value="PROTOGENIN-LIKE"/>
    <property type="match status" value="1"/>
</dbReference>
<proteinExistence type="predicted"/>
<dbReference type="InterPro" id="IPR007110">
    <property type="entry name" value="Ig-like_dom"/>
</dbReference>
<dbReference type="InterPro" id="IPR036116">
    <property type="entry name" value="FN3_sf"/>
</dbReference>
<feature type="domain" description="Fibronectin type-III" evidence="6">
    <location>
        <begin position="420"/>
        <end position="511"/>
    </location>
</feature>
<dbReference type="SMART" id="SM00409">
    <property type="entry name" value="IG"/>
    <property type="match status" value="4"/>
</dbReference>
<dbReference type="PROSITE" id="PS50835">
    <property type="entry name" value="IG_LIKE"/>
    <property type="match status" value="4"/>
</dbReference>
<feature type="transmembrane region" description="Helical" evidence="4">
    <location>
        <begin position="941"/>
        <end position="963"/>
    </location>
</feature>
<keyword evidence="4" id="KW-1133">Transmembrane helix</keyword>
<dbReference type="InterPro" id="IPR003961">
    <property type="entry name" value="FN3_dom"/>
</dbReference>
<dbReference type="Pfam" id="PF13927">
    <property type="entry name" value="Ig_3"/>
    <property type="match status" value="1"/>
</dbReference>
<evidence type="ECO:0000313" key="8">
    <source>
        <dbReference type="RefSeq" id="XP_022249210.1"/>
    </source>
</evidence>
<feature type="compositionally biased region" description="Basic and acidic residues" evidence="3">
    <location>
        <begin position="1133"/>
        <end position="1144"/>
    </location>
</feature>
<dbReference type="SMART" id="SM00408">
    <property type="entry name" value="IGc2"/>
    <property type="match status" value="4"/>
</dbReference>
<keyword evidence="4" id="KW-0472">Membrane</keyword>
<gene>
    <name evidence="8" type="primary">LOC106465577</name>
</gene>
<evidence type="ECO:0000256" key="2">
    <source>
        <dbReference type="ARBA" id="ARBA00023157"/>
    </source>
</evidence>
<evidence type="ECO:0000313" key="7">
    <source>
        <dbReference type="Proteomes" id="UP000694941"/>
    </source>
</evidence>
<evidence type="ECO:0000256" key="4">
    <source>
        <dbReference type="SAM" id="Phobius"/>
    </source>
</evidence>
<feature type="region of interest" description="Disordered" evidence="3">
    <location>
        <begin position="1110"/>
        <end position="1163"/>
    </location>
</feature>
<feature type="domain" description="Ig-like" evidence="5">
    <location>
        <begin position="121"/>
        <end position="218"/>
    </location>
</feature>
<dbReference type="Pfam" id="PF07679">
    <property type="entry name" value="I-set"/>
    <property type="match status" value="2"/>
</dbReference>
<dbReference type="Gene3D" id="2.60.40.10">
    <property type="entry name" value="Immunoglobulins"/>
    <property type="match status" value="9"/>
</dbReference>
<reference evidence="8" key="1">
    <citation type="submission" date="2025-08" db="UniProtKB">
        <authorList>
            <consortium name="RefSeq"/>
        </authorList>
    </citation>
    <scope>IDENTIFICATION</scope>
    <source>
        <tissue evidence="8">Muscle</tissue>
    </source>
</reference>
<feature type="domain" description="Fibronectin type-III" evidence="6">
    <location>
        <begin position="724"/>
        <end position="820"/>
    </location>
</feature>
<evidence type="ECO:0000256" key="1">
    <source>
        <dbReference type="ARBA" id="ARBA00022737"/>
    </source>
</evidence>
<evidence type="ECO:0000256" key="3">
    <source>
        <dbReference type="SAM" id="MobiDB-lite"/>
    </source>
</evidence>
<dbReference type="Proteomes" id="UP000694941">
    <property type="component" value="Unplaced"/>
</dbReference>
<feature type="domain" description="Ig-like" evidence="5">
    <location>
        <begin position="23"/>
        <end position="113"/>
    </location>
</feature>
<protein>
    <submittedName>
        <fullName evidence="8">Protogenin-like isoform X1</fullName>
    </submittedName>
</protein>
<dbReference type="SUPFAM" id="SSF49265">
    <property type="entry name" value="Fibronectin type III"/>
    <property type="match status" value="3"/>
</dbReference>
<feature type="domain" description="Fibronectin type-III" evidence="6">
    <location>
        <begin position="513"/>
        <end position="613"/>
    </location>
</feature>
<dbReference type="InterPro" id="IPR013783">
    <property type="entry name" value="Ig-like_fold"/>
</dbReference>
<organism evidence="7 8">
    <name type="scientific">Limulus polyphemus</name>
    <name type="common">Atlantic horseshoe crab</name>
    <dbReference type="NCBI Taxonomy" id="6850"/>
    <lineage>
        <taxon>Eukaryota</taxon>
        <taxon>Metazoa</taxon>
        <taxon>Ecdysozoa</taxon>
        <taxon>Arthropoda</taxon>
        <taxon>Chelicerata</taxon>
        <taxon>Merostomata</taxon>
        <taxon>Xiphosura</taxon>
        <taxon>Limulidae</taxon>
        <taxon>Limulus</taxon>
    </lineage>
</organism>
<dbReference type="GeneID" id="106465577"/>
<dbReference type="PROSITE" id="PS50853">
    <property type="entry name" value="FN3"/>
    <property type="match status" value="5"/>
</dbReference>
<keyword evidence="2" id="KW-1015">Disulfide bond</keyword>
<keyword evidence="7" id="KW-1185">Reference proteome</keyword>
<dbReference type="InterPro" id="IPR003598">
    <property type="entry name" value="Ig_sub2"/>
</dbReference>
<feature type="domain" description="Fibronectin type-III" evidence="6">
    <location>
        <begin position="618"/>
        <end position="712"/>
    </location>
</feature>
<dbReference type="InterPro" id="IPR036179">
    <property type="entry name" value="Ig-like_dom_sf"/>
</dbReference>
<feature type="domain" description="Fibronectin type-III" evidence="6">
    <location>
        <begin position="824"/>
        <end position="921"/>
    </location>
</feature>
<dbReference type="InterPro" id="IPR013098">
    <property type="entry name" value="Ig_I-set"/>
</dbReference>
<dbReference type="InterPro" id="IPR003599">
    <property type="entry name" value="Ig_sub"/>
</dbReference>
<dbReference type="SUPFAM" id="SSF48726">
    <property type="entry name" value="Immunoglobulin"/>
    <property type="match status" value="4"/>
</dbReference>
<keyword evidence="1" id="KW-0677">Repeat</keyword>
<feature type="compositionally biased region" description="Polar residues" evidence="3">
    <location>
        <begin position="1110"/>
        <end position="1132"/>
    </location>
</feature>
<name>A0ABM1T004_LIMPO</name>
<dbReference type="SMART" id="SM00060">
    <property type="entry name" value="FN3"/>
    <property type="match status" value="5"/>
</dbReference>
<dbReference type="Pfam" id="PF00041">
    <property type="entry name" value="fn3"/>
    <property type="match status" value="5"/>
</dbReference>
<accession>A0ABM1T004</accession>
<dbReference type="RefSeq" id="XP_022249210.1">
    <property type="nucleotide sequence ID" value="XM_022393502.1"/>
</dbReference>
<keyword evidence="4" id="KW-0812">Transmembrane</keyword>
<sequence>MALETLSLSVFITIFNTVIKASSSINLTLGFTEHPVPPVIAQRNQPLLVNCTVFSEPEYGPAHVSWFYQGHEIDDSRRQVLQNGSLYFDRVLYQRRPSGKKDEGDYTCLVQNNVGAFHSSPVRLVVARMEREYSLQPQPLTVEGGGVARFLCQISAVPPAVITWQRDGQDLPQNESRYTLLDSGILQITDISSDDQGLYRCIASNPARTRPSSYALLTVKSATLKSLPIQFLSLSQSVVKVVNETAVLECMVTGKPMPVVSWKRADGKKLSNERVSLLGQGNLVLHSLRAEDAGSYVCTATVTDFATGKMKSEIQSSTLTVYVTPRFIERPVSIVKPTPQTARFLCIVNGTPPPSVQWLKNGKPMYLNGRIKFKTDGELVISQTMISDSGIYQCVASNKAGTRSVAARLFVKSTGVQPDTPHNLKAQTLTSTSVLLSWKPPTTNSKNIKAYTVHFAPFSAGGLESQVVAVNTTEVITKLTPYTNYSFYVRAYSEQSASEQSEIIYHLTGEDVPTAAPSITLTSLSSTTLRVSVEPLPPHKARGKIISYRIHYRRHNQVFNNVIEVDGDITEYTITGLQPKQKYDVRVLAVTKVGYPALTEQNWPWVTQEMPETLNNKVPLPPTLHLTVINATTLQVRWQVTEDPRYPIEGYRLSYREQGHPLEDPINLESYVNEFLLSNLDPYTWYEVHILGFNEYGDGLEAVQNILTVSEDHPDLEIIEIVAPPQLIEAHPKSPSTVQVVWKPPMTSRNISYYTVRFHPALMNGLLNASMVSYIRSISNSVIITGLTAFTLYEFSVRSHDVKNQQGPFSQKVECRTLEDVPSSPLDLSWLAVNAHAIKLFWQPPATPNGEITMYEILYTAQTGNAKDLDDWQKKEENGFEVSSLIEGLASNTRYFFCMQAWTKAGVSSPSATITVNIPVKLNNTRNSHQEVLGVHPQDPLLGIILGISIGLACIIICILIIICRKRCCPHPPPPPSGTYSSRHANGQNGHPPCFHNDKQPHNIKPQELDCFTPMLNHIPNTEVDNHLDTKGGYYDMRSHKVNGFTHPLLPNSRNILQMPGKSEVRITENPQCITGTTEDCLPIPKNRLRYKLSDAKVHDEWIEYDDHLSTTPSQLQESDNNNPEQIQASTRSEAKETHSRQHFDNMQFPPNQTPPLRQTSLPPTIFAWDSLSQT</sequence>
<feature type="domain" description="Ig-like" evidence="5">
    <location>
        <begin position="228"/>
        <end position="320"/>
    </location>
</feature>
<evidence type="ECO:0000259" key="5">
    <source>
        <dbReference type="PROSITE" id="PS50835"/>
    </source>
</evidence>
<dbReference type="CDD" id="cd00063">
    <property type="entry name" value="FN3"/>
    <property type="match status" value="5"/>
</dbReference>
<dbReference type="PANTHER" id="PTHR44170">
    <property type="entry name" value="PROTEIN SIDEKICK"/>
    <property type="match status" value="1"/>
</dbReference>
<evidence type="ECO:0000259" key="6">
    <source>
        <dbReference type="PROSITE" id="PS50853"/>
    </source>
</evidence>
<feature type="region of interest" description="Disordered" evidence="3">
    <location>
        <begin position="975"/>
        <end position="999"/>
    </location>
</feature>